<dbReference type="PANTHER" id="PTHR13303">
    <property type="entry name" value="PREFOLDIN SUBUNIT 2"/>
    <property type="match status" value="1"/>
</dbReference>
<dbReference type="InterPro" id="IPR009053">
    <property type="entry name" value="Prefoldin"/>
</dbReference>
<accession>A0A0N5BX92</accession>
<evidence type="ECO:0000256" key="2">
    <source>
        <dbReference type="ARBA" id="ARBA00011695"/>
    </source>
</evidence>
<dbReference type="GO" id="GO:0006457">
    <property type="term" value="P:protein folding"/>
    <property type="evidence" value="ECO:0007669"/>
    <property type="project" value="InterPro"/>
</dbReference>
<dbReference type="AlphaFoldDB" id="A0A0N5BX92"/>
<dbReference type="Pfam" id="PF01920">
    <property type="entry name" value="Prefoldin_2"/>
    <property type="match status" value="1"/>
</dbReference>
<evidence type="ECO:0000313" key="6">
    <source>
        <dbReference type="Proteomes" id="UP000046392"/>
    </source>
</evidence>
<sequence>MSIQSEQEKIIQKFKLLREEVMIIKREYAKAVQEMKDHKKIFNELKNMDPSRRSYRIAGAHLLESDVGTVRNYLEENIARFEILTKQLEEKLNAKLTEHDNYVQEHNIRVVSEEEAKQLQMQQLASQQQKSASKGLKAN</sequence>
<feature type="coiled-coil region" evidence="5">
    <location>
        <begin position="28"/>
        <end position="105"/>
    </location>
</feature>
<dbReference type="SUPFAM" id="SSF46579">
    <property type="entry name" value="Prefoldin"/>
    <property type="match status" value="1"/>
</dbReference>
<dbReference type="Gene3D" id="1.10.287.370">
    <property type="match status" value="1"/>
</dbReference>
<dbReference type="GO" id="GO:0051082">
    <property type="term" value="F:unfolded protein binding"/>
    <property type="evidence" value="ECO:0007669"/>
    <property type="project" value="InterPro"/>
</dbReference>
<evidence type="ECO:0000313" key="7">
    <source>
        <dbReference type="WBParaSite" id="SPAL_0001042500.1"/>
    </source>
</evidence>
<evidence type="ECO:0000256" key="4">
    <source>
        <dbReference type="ARBA" id="ARBA00024667"/>
    </source>
</evidence>
<keyword evidence="5" id="KW-0175">Coiled coil</keyword>
<evidence type="ECO:0000256" key="3">
    <source>
        <dbReference type="ARBA" id="ARBA00023186"/>
    </source>
</evidence>
<dbReference type="InterPro" id="IPR027235">
    <property type="entry name" value="PFD2"/>
</dbReference>
<evidence type="ECO:0000256" key="5">
    <source>
        <dbReference type="SAM" id="Coils"/>
    </source>
</evidence>
<comment type="similarity">
    <text evidence="1">Belongs to the prefoldin subunit beta family.</text>
</comment>
<dbReference type="InterPro" id="IPR002777">
    <property type="entry name" value="PFD_beta-like"/>
</dbReference>
<dbReference type="STRING" id="174720.A0A0N5BX92"/>
<dbReference type="Proteomes" id="UP000046392">
    <property type="component" value="Unplaced"/>
</dbReference>
<comment type="subunit">
    <text evidence="2">Heterohexamer of two PFD-alpha type and four PFD-beta type subunits.</text>
</comment>
<organism evidence="6 7">
    <name type="scientific">Strongyloides papillosus</name>
    <name type="common">Intestinal threadworm</name>
    <dbReference type="NCBI Taxonomy" id="174720"/>
    <lineage>
        <taxon>Eukaryota</taxon>
        <taxon>Metazoa</taxon>
        <taxon>Ecdysozoa</taxon>
        <taxon>Nematoda</taxon>
        <taxon>Chromadorea</taxon>
        <taxon>Rhabditida</taxon>
        <taxon>Tylenchina</taxon>
        <taxon>Panagrolaimomorpha</taxon>
        <taxon>Strongyloidoidea</taxon>
        <taxon>Strongyloididae</taxon>
        <taxon>Strongyloides</taxon>
    </lineage>
</organism>
<dbReference type="GO" id="GO:0016272">
    <property type="term" value="C:prefoldin complex"/>
    <property type="evidence" value="ECO:0007669"/>
    <property type="project" value="InterPro"/>
</dbReference>
<keyword evidence="3" id="KW-0143">Chaperone</keyword>
<keyword evidence="6" id="KW-1185">Reference proteome</keyword>
<reference evidence="7" key="1">
    <citation type="submission" date="2017-02" db="UniProtKB">
        <authorList>
            <consortium name="WormBaseParasite"/>
        </authorList>
    </citation>
    <scope>IDENTIFICATION</scope>
</reference>
<dbReference type="WBParaSite" id="SPAL_0001042500.1">
    <property type="protein sequence ID" value="SPAL_0001042500.1"/>
    <property type="gene ID" value="SPAL_0001042500"/>
</dbReference>
<name>A0A0N5BX92_STREA</name>
<evidence type="ECO:0000256" key="1">
    <source>
        <dbReference type="ARBA" id="ARBA00008045"/>
    </source>
</evidence>
<comment type="function">
    <text evidence="4">Binds specifically to cytosolic chaperonin (c-CPN) and transfers target proteins to it. Binds to nascent polypeptide chain and promotes folding in an environment in which there are many competing pathways for nonnative proteins.</text>
</comment>
<protein>
    <submittedName>
        <fullName evidence="7">Prefoldin subunit 6</fullName>
    </submittedName>
</protein>
<proteinExistence type="inferred from homology"/>